<dbReference type="WBParaSite" id="SVE_1881500.1">
    <property type="protein sequence ID" value="SVE_1881500.1"/>
    <property type="gene ID" value="SVE_1881500"/>
</dbReference>
<accession>A0A0K0G269</accession>
<evidence type="ECO:0000256" key="6">
    <source>
        <dbReference type="PROSITE-ProRule" id="PRU00259"/>
    </source>
</evidence>
<dbReference type="AlphaFoldDB" id="A0A0K0G269"/>
<dbReference type="Pfam" id="PF16186">
    <property type="entry name" value="Arm_3"/>
    <property type="match status" value="1"/>
</dbReference>
<evidence type="ECO:0000256" key="4">
    <source>
        <dbReference type="ARBA" id="ARBA00022927"/>
    </source>
</evidence>
<sequence length="537" mass="61239">MASLSDRTNKQIESIRSQQYKNAGKGEELKRRRAEVTVTLRKEKRDAILSKKRNIISDDPDNMEDLNTTEELSDEALTIAEDELKDIANEFRKPGLTGDKLFDLYQRIRRVLSQNSSAPVDFLIKLRLLPVLINGLQSENKKIVYEAAWSITNVASGTSEHTKAVVEAGVIPILLQYLPEYRRHKEITEQCIWALANIVGDSQEYRDLSIKRGLFKYMGNIMNDIKSLPITIVRNIAWLFSNIARHRNVNTPEEIYGQSIKYIRDLLCYNDKSVKCDACWGLSYLIKDAKNEQLKYFANQTVMHSMLSFLGSGDNSLILGALRVIGRFAQGTENYCDILIQSGIFKQVFPSIMTTKAYDTEILYNCIWVLSNVVAGPETHINEIVSCNLVPFIIKHLSSGISRIRIECSWFLSNFVNGCSRHQIREIVKCGGVDAITKELKNDTNNDYICNLLECIFCILDTYSSCIPEKLESIKDSIEECGGLDVIEKFQLWDNEKISVLSNRMIEVFFQDDTSACGGDYDSEDHEQYPQSQRIEF</sequence>
<dbReference type="GO" id="GO:0005737">
    <property type="term" value="C:cytoplasm"/>
    <property type="evidence" value="ECO:0007669"/>
    <property type="project" value="InterPro"/>
</dbReference>
<feature type="compositionally biased region" description="Polar residues" evidence="7">
    <location>
        <begin position="11"/>
        <end position="21"/>
    </location>
</feature>
<dbReference type="InterPro" id="IPR011989">
    <property type="entry name" value="ARM-like"/>
</dbReference>
<dbReference type="Proteomes" id="UP000035680">
    <property type="component" value="Unassembled WGS sequence"/>
</dbReference>
<dbReference type="InterPro" id="IPR002652">
    <property type="entry name" value="Importin-a_IBB"/>
</dbReference>
<dbReference type="InterPro" id="IPR032413">
    <property type="entry name" value="Arm_3"/>
</dbReference>
<dbReference type="InterPro" id="IPR024931">
    <property type="entry name" value="Importin_alpha"/>
</dbReference>
<keyword evidence="2 5" id="KW-0813">Transport</keyword>
<dbReference type="PANTHER" id="PTHR23316">
    <property type="entry name" value="IMPORTIN ALPHA"/>
    <property type="match status" value="1"/>
</dbReference>
<dbReference type="GO" id="GO:0061608">
    <property type="term" value="F:nuclear import signal receptor activity"/>
    <property type="evidence" value="ECO:0007669"/>
    <property type="project" value="InterPro"/>
</dbReference>
<evidence type="ECO:0000256" key="5">
    <source>
        <dbReference type="PIRNR" id="PIRNR005673"/>
    </source>
</evidence>
<keyword evidence="4 5" id="KW-0653">Protein transport</keyword>
<organism evidence="9 10">
    <name type="scientific">Strongyloides venezuelensis</name>
    <name type="common">Threadworm</name>
    <dbReference type="NCBI Taxonomy" id="75913"/>
    <lineage>
        <taxon>Eukaryota</taxon>
        <taxon>Metazoa</taxon>
        <taxon>Ecdysozoa</taxon>
        <taxon>Nematoda</taxon>
        <taxon>Chromadorea</taxon>
        <taxon>Rhabditida</taxon>
        <taxon>Tylenchina</taxon>
        <taxon>Panagrolaimomorpha</taxon>
        <taxon>Strongyloidoidea</taxon>
        <taxon>Strongyloididae</taxon>
        <taxon>Strongyloides</taxon>
    </lineage>
</organism>
<evidence type="ECO:0000313" key="10">
    <source>
        <dbReference type="WBParaSite" id="SVE_1881500.1"/>
    </source>
</evidence>
<reference evidence="10" key="2">
    <citation type="submission" date="2015-08" db="UniProtKB">
        <authorList>
            <consortium name="WormBaseParasite"/>
        </authorList>
    </citation>
    <scope>IDENTIFICATION</scope>
</reference>
<dbReference type="InterPro" id="IPR036975">
    <property type="entry name" value="Importin-a_IBB_sf"/>
</dbReference>
<evidence type="ECO:0000256" key="2">
    <source>
        <dbReference type="ARBA" id="ARBA00022448"/>
    </source>
</evidence>
<dbReference type="PIRSF" id="PIRSF005673">
    <property type="entry name" value="Importin_alpha"/>
    <property type="match status" value="1"/>
</dbReference>
<dbReference type="GO" id="GO:0006606">
    <property type="term" value="P:protein import into nucleus"/>
    <property type="evidence" value="ECO:0007669"/>
    <property type="project" value="InterPro"/>
</dbReference>
<dbReference type="Gene3D" id="1.25.10.10">
    <property type="entry name" value="Leucine-rich Repeat Variant"/>
    <property type="match status" value="1"/>
</dbReference>
<dbReference type="InterPro" id="IPR000225">
    <property type="entry name" value="Armadillo"/>
</dbReference>
<dbReference type="InterPro" id="IPR016024">
    <property type="entry name" value="ARM-type_fold"/>
</dbReference>
<feature type="repeat" description="ARM" evidence="6">
    <location>
        <begin position="127"/>
        <end position="169"/>
    </location>
</feature>
<dbReference type="SUPFAM" id="SSF48371">
    <property type="entry name" value="ARM repeat"/>
    <property type="match status" value="1"/>
</dbReference>
<name>A0A0K0G269_STRVS</name>
<keyword evidence="9" id="KW-1185">Reference proteome</keyword>
<proteinExistence type="inferred from homology"/>
<evidence type="ECO:0000313" key="9">
    <source>
        <dbReference type="Proteomes" id="UP000035680"/>
    </source>
</evidence>
<dbReference type="PROSITE" id="PS50176">
    <property type="entry name" value="ARM_REPEAT"/>
    <property type="match status" value="1"/>
</dbReference>
<evidence type="ECO:0000259" key="8">
    <source>
        <dbReference type="PROSITE" id="PS51214"/>
    </source>
</evidence>
<feature type="region of interest" description="Disordered" evidence="7">
    <location>
        <begin position="1"/>
        <end position="32"/>
    </location>
</feature>
<comment type="similarity">
    <text evidence="1 5">Belongs to the importin alpha family.</text>
</comment>
<dbReference type="Pfam" id="PF01749">
    <property type="entry name" value="IBB"/>
    <property type="match status" value="1"/>
</dbReference>
<reference evidence="9" key="1">
    <citation type="submission" date="2014-07" db="EMBL/GenBank/DDBJ databases">
        <authorList>
            <person name="Martin A.A"/>
            <person name="De Silva N."/>
        </authorList>
    </citation>
    <scope>NUCLEOTIDE SEQUENCE</scope>
</reference>
<dbReference type="Pfam" id="PF00514">
    <property type="entry name" value="Arm"/>
    <property type="match status" value="2"/>
</dbReference>
<dbReference type="SMART" id="SM00185">
    <property type="entry name" value="ARM"/>
    <property type="match status" value="8"/>
</dbReference>
<dbReference type="STRING" id="75913.A0A0K0G269"/>
<protein>
    <recommendedName>
        <fullName evidence="5">Importin subunit alpha</fullName>
    </recommendedName>
</protein>
<evidence type="ECO:0000256" key="1">
    <source>
        <dbReference type="ARBA" id="ARBA00010394"/>
    </source>
</evidence>
<evidence type="ECO:0000256" key="7">
    <source>
        <dbReference type="SAM" id="MobiDB-lite"/>
    </source>
</evidence>
<evidence type="ECO:0000256" key="3">
    <source>
        <dbReference type="ARBA" id="ARBA00022737"/>
    </source>
</evidence>
<dbReference type="PROSITE" id="PS51214">
    <property type="entry name" value="IBB"/>
    <property type="match status" value="1"/>
</dbReference>
<feature type="domain" description="IBB" evidence="8">
    <location>
        <begin position="1"/>
        <end position="62"/>
    </location>
</feature>
<keyword evidence="3" id="KW-0677">Repeat</keyword>
<dbReference type="Gene3D" id="1.20.5.690">
    <property type="entry name" value="Importin-alpha, importin-beta-binding domain"/>
    <property type="match status" value="1"/>
</dbReference>